<dbReference type="GO" id="GO:0004833">
    <property type="term" value="F:L-tryptophan 2,3-dioxygenase activity"/>
    <property type="evidence" value="ECO:0007669"/>
    <property type="project" value="InterPro"/>
</dbReference>
<name>A0A7X0D3X1_9ACTN</name>
<feature type="region of interest" description="Disordered" evidence="1">
    <location>
        <begin position="1"/>
        <end position="30"/>
    </location>
</feature>
<keyword evidence="3" id="KW-1185">Reference proteome</keyword>
<dbReference type="GO" id="GO:0020037">
    <property type="term" value="F:heme binding"/>
    <property type="evidence" value="ECO:0007669"/>
    <property type="project" value="InterPro"/>
</dbReference>
<dbReference type="PANTHER" id="PTHR10138">
    <property type="entry name" value="TRYPTOPHAN 2,3-DIOXYGENASE"/>
    <property type="match status" value="1"/>
</dbReference>
<dbReference type="Gene3D" id="1.20.58.480">
    <property type="match status" value="1"/>
</dbReference>
<dbReference type="Pfam" id="PF03301">
    <property type="entry name" value="Trp_dioxygenase"/>
    <property type="match status" value="1"/>
</dbReference>
<sequence>MMSATYSSEAKSDRELDASPAQGCRPGDPLSAEGVVRRILRTGKDALDAPLLGSLRQARAAHSGDPWITALLDCVLDKDEGRYDYRSYLALDVLNAVFPGSGAPFPARRLRRLLMADVVAFESETARGIGDDRLPLGRPSPATTARRITKAQRLSAEWDDVEPLPAPPNDRAGRILACSVLPVSPQHDEYLFIRVLQAYEITFLAMGVELQDALDASHTHDILGATAHINAAATELERTSGLFSLLATMRPESFQAFRAQTDGSSAIQSRAYKSLELLCGLPTPERLDSPAFRSVPGIRERALDPSPPDSLAAWYLRVYPRLSEKQQEAVDTALDRLEKAHQKWKRTHLSLARTMIGDAAGTGDTDGVDYLRRTLDNRLFWEIGDRCPARAAHTGDTPGRS</sequence>
<keyword evidence="2" id="KW-0560">Oxidoreductase</keyword>
<dbReference type="RefSeq" id="WP_184073464.1">
    <property type="nucleotide sequence ID" value="NZ_JACHDS010000001.1"/>
</dbReference>
<organism evidence="2 3">
    <name type="scientific">Nocardiopsis mwathae</name>
    <dbReference type="NCBI Taxonomy" id="1472723"/>
    <lineage>
        <taxon>Bacteria</taxon>
        <taxon>Bacillati</taxon>
        <taxon>Actinomycetota</taxon>
        <taxon>Actinomycetes</taxon>
        <taxon>Streptosporangiales</taxon>
        <taxon>Nocardiopsidaceae</taxon>
        <taxon>Nocardiopsis</taxon>
    </lineage>
</organism>
<evidence type="ECO:0000256" key="1">
    <source>
        <dbReference type="SAM" id="MobiDB-lite"/>
    </source>
</evidence>
<proteinExistence type="predicted"/>
<dbReference type="GO" id="GO:0046872">
    <property type="term" value="F:metal ion binding"/>
    <property type="evidence" value="ECO:0007669"/>
    <property type="project" value="InterPro"/>
</dbReference>
<dbReference type="InterPro" id="IPR004981">
    <property type="entry name" value="Trp_2_3_dOase"/>
</dbReference>
<dbReference type="SUPFAM" id="SSF140959">
    <property type="entry name" value="Indolic compounds 2,3-dioxygenase-like"/>
    <property type="match status" value="1"/>
</dbReference>
<dbReference type="InterPro" id="IPR037217">
    <property type="entry name" value="Trp/Indoleamine_2_3_dOase-like"/>
</dbReference>
<dbReference type="GO" id="GO:0019441">
    <property type="term" value="P:L-tryptophan catabolic process to kynurenine"/>
    <property type="evidence" value="ECO:0007669"/>
    <property type="project" value="InterPro"/>
</dbReference>
<dbReference type="EMBL" id="JACHDS010000001">
    <property type="protein sequence ID" value="MBB6170672.1"/>
    <property type="molecule type" value="Genomic_DNA"/>
</dbReference>
<dbReference type="Proteomes" id="UP000546642">
    <property type="component" value="Unassembled WGS sequence"/>
</dbReference>
<gene>
    <name evidence="2" type="ORF">HNR23_000732</name>
</gene>
<accession>A0A7X0D3X1</accession>
<keyword evidence="2" id="KW-0223">Dioxygenase</keyword>
<evidence type="ECO:0000313" key="3">
    <source>
        <dbReference type="Proteomes" id="UP000546642"/>
    </source>
</evidence>
<dbReference type="PANTHER" id="PTHR10138:SF0">
    <property type="entry name" value="TRYPTOPHAN 2,3-DIOXYGENASE"/>
    <property type="match status" value="1"/>
</dbReference>
<protein>
    <submittedName>
        <fullName evidence="2">Tryptophan 2,3-dioxygenase</fullName>
    </submittedName>
</protein>
<comment type="caution">
    <text evidence="2">The sequence shown here is derived from an EMBL/GenBank/DDBJ whole genome shotgun (WGS) entry which is preliminary data.</text>
</comment>
<dbReference type="GO" id="GO:0019442">
    <property type="term" value="P:L-tryptophan catabolic process to acetyl-CoA"/>
    <property type="evidence" value="ECO:0007669"/>
    <property type="project" value="TreeGrafter"/>
</dbReference>
<evidence type="ECO:0000313" key="2">
    <source>
        <dbReference type="EMBL" id="MBB6170672.1"/>
    </source>
</evidence>
<reference evidence="2 3" key="1">
    <citation type="submission" date="2020-08" db="EMBL/GenBank/DDBJ databases">
        <title>Sequencing the genomes of 1000 actinobacteria strains.</title>
        <authorList>
            <person name="Klenk H.-P."/>
        </authorList>
    </citation>
    <scope>NUCLEOTIDE SEQUENCE [LARGE SCALE GENOMIC DNA]</scope>
    <source>
        <strain evidence="2 3">DSM 46659</strain>
    </source>
</reference>
<dbReference type="AlphaFoldDB" id="A0A7X0D3X1"/>